<sequence>MPILYYISTKFNHSRIVVIWDGYRNGILVINYHTGENIMLLKTIVSNRYHHYFHVNILLHMVNDYPLKKIRRTINKEMIVRRHRWKTVGHVNDQVKLSDDTDGNFPIFPWSYLLPFKCGSNDNIDHPIRTCRSGMDHRSRKVIASDTFKS</sequence>
<name>U9T4Q8_RHIID</name>
<gene>
    <name evidence="1" type="ORF">GLOINDRAFT_88522</name>
</gene>
<protein>
    <submittedName>
        <fullName evidence="1">Uncharacterized protein</fullName>
    </submittedName>
</protein>
<dbReference type="AlphaFoldDB" id="U9T4Q8"/>
<accession>U9T4Q8</accession>
<reference evidence="1" key="1">
    <citation type="submission" date="2013-07" db="EMBL/GenBank/DDBJ databases">
        <title>The genome of an arbuscular mycorrhizal fungus provides insights into the evolution of the oldest plant symbiosis.</title>
        <authorList>
            <consortium name="DOE Joint Genome Institute"/>
            <person name="Tisserant E."/>
            <person name="Malbreil M."/>
            <person name="Kuo A."/>
            <person name="Kohler A."/>
            <person name="Symeonidi A."/>
            <person name="Balestrini R."/>
            <person name="Charron P."/>
            <person name="Duensing N."/>
            <person name="Frei-dit-Frey N."/>
            <person name="Gianinazzi-Pearson V."/>
            <person name="Gilbert B."/>
            <person name="Handa Y."/>
            <person name="Hijri M."/>
            <person name="Kaul R."/>
            <person name="Kawaguchi M."/>
            <person name="Krajinski F."/>
            <person name="Lammers P."/>
            <person name="Lapierre D."/>
            <person name="Masclaux F.G."/>
            <person name="Murat C."/>
            <person name="Morin E."/>
            <person name="Ndikumana S."/>
            <person name="Pagni M."/>
            <person name="Petitpierre D."/>
            <person name="Requena N."/>
            <person name="Rosikiewicz P."/>
            <person name="Riley R."/>
            <person name="Saito K."/>
            <person name="San Clemente H."/>
            <person name="Shapiro H."/>
            <person name="van Tuinen D."/>
            <person name="Becard G."/>
            <person name="Bonfante P."/>
            <person name="Paszkowski U."/>
            <person name="Shachar-Hill Y."/>
            <person name="Young J.P."/>
            <person name="Sanders I.R."/>
            <person name="Henrissat B."/>
            <person name="Rensing S.A."/>
            <person name="Grigoriev I.V."/>
            <person name="Corradi N."/>
            <person name="Roux C."/>
            <person name="Martin F."/>
        </authorList>
    </citation>
    <scope>NUCLEOTIDE SEQUENCE</scope>
    <source>
        <strain evidence="1">DAOM 197198</strain>
    </source>
</reference>
<dbReference type="HOGENOM" id="CLU_1741545_0_0_1"/>
<dbReference type="VEuPathDB" id="FungiDB:RhiirFUN_025358"/>
<dbReference type="EMBL" id="KI298826">
    <property type="protein sequence ID" value="ERZ98360.1"/>
    <property type="molecule type" value="Genomic_DNA"/>
</dbReference>
<organism evidence="1">
    <name type="scientific">Rhizophagus irregularis (strain DAOM 181602 / DAOM 197198 / MUCL 43194)</name>
    <name type="common">Arbuscular mycorrhizal fungus</name>
    <name type="synonym">Glomus intraradices</name>
    <dbReference type="NCBI Taxonomy" id="747089"/>
    <lineage>
        <taxon>Eukaryota</taxon>
        <taxon>Fungi</taxon>
        <taxon>Fungi incertae sedis</taxon>
        <taxon>Mucoromycota</taxon>
        <taxon>Glomeromycotina</taxon>
        <taxon>Glomeromycetes</taxon>
        <taxon>Glomerales</taxon>
        <taxon>Glomeraceae</taxon>
        <taxon>Rhizophagus</taxon>
    </lineage>
</organism>
<proteinExistence type="predicted"/>
<evidence type="ECO:0000313" key="1">
    <source>
        <dbReference type="EMBL" id="ERZ98360.1"/>
    </source>
</evidence>